<dbReference type="PANTHER" id="PTHR43135">
    <property type="entry name" value="ALPHA-D-RIBOSE 1-METHYLPHOSPHONATE 5-TRIPHOSPHATE DIPHOSPHATASE"/>
    <property type="match status" value="1"/>
</dbReference>
<dbReference type="EMBL" id="UINC01146203">
    <property type="protein sequence ID" value="SVD36794.1"/>
    <property type="molecule type" value="Genomic_DNA"/>
</dbReference>
<protein>
    <recommendedName>
        <fullName evidence="2">Amidohydrolase-related domain-containing protein</fullName>
    </recommendedName>
</protein>
<dbReference type="SUPFAM" id="SSF51338">
    <property type="entry name" value="Composite domain of metallo-dependent hydrolases"/>
    <property type="match status" value="1"/>
</dbReference>
<accession>A0A382URC0</accession>
<evidence type="ECO:0008006" key="2">
    <source>
        <dbReference type="Google" id="ProtNLM"/>
    </source>
</evidence>
<dbReference type="Gene3D" id="3.20.20.140">
    <property type="entry name" value="Metal-dependent hydrolases"/>
    <property type="match status" value="1"/>
</dbReference>
<dbReference type="PANTHER" id="PTHR43135:SF3">
    <property type="entry name" value="ALPHA-D-RIBOSE 1-METHYLPHOSPHONATE 5-TRIPHOSPHATE DIPHOSPHATASE"/>
    <property type="match status" value="1"/>
</dbReference>
<feature type="non-terminal residue" evidence="1">
    <location>
        <position position="103"/>
    </location>
</feature>
<gene>
    <name evidence="1" type="ORF">METZ01_LOCUS389648</name>
</gene>
<proteinExistence type="predicted"/>
<dbReference type="Gene3D" id="2.30.40.10">
    <property type="entry name" value="Urease, subunit C, domain 1"/>
    <property type="match status" value="1"/>
</dbReference>
<organism evidence="1">
    <name type="scientific">marine metagenome</name>
    <dbReference type="NCBI Taxonomy" id="408172"/>
    <lineage>
        <taxon>unclassified sequences</taxon>
        <taxon>metagenomes</taxon>
        <taxon>ecological metagenomes</taxon>
    </lineage>
</organism>
<evidence type="ECO:0000313" key="1">
    <source>
        <dbReference type="EMBL" id="SVD36794.1"/>
    </source>
</evidence>
<reference evidence="1" key="1">
    <citation type="submission" date="2018-05" db="EMBL/GenBank/DDBJ databases">
        <authorList>
            <person name="Lanie J.A."/>
            <person name="Ng W.-L."/>
            <person name="Kazmierczak K.M."/>
            <person name="Andrzejewski T.M."/>
            <person name="Davidsen T.M."/>
            <person name="Wayne K.J."/>
            <person name="Tettelin H."/>
            <person name="Glass J.I."/>
            <person name="Rusch D."/>
            <person name="Podicherti R."/>
            <person name="Tsui H.-C.T."/>
            <person name="Winkler M.E."/>
        </authorList>
    </citation>
    <scope>NUCLEOTIDE SEQUENCE</scope>
</reference>
<dbReference type="AlphaFoldDB" id="A0A382URC0"/>
<dbReference type="GO" id="GO:0016810">
    <property type="term" value="F:hydrolase activity, acting on carbon-nitrogen (but not peptide) bonds"/>
    <property type="evidence" value="ECO:0007669"/>
    <property type="project" value="InterPro"/>
</dbReference>
<sequence>MNPIIRSVTMKQRKTISFILCLLVTTFSLQGQQTLIHAGRLIDTDKKSIKKNIDILVEGNRIVKVGKSLKSNSATVIDLSDKTVLPGLIDGHTHICLTPDYSS</sequence>
<dbReference type="InterPro" id="IPR051781">
    <property type="entry name" value="Metallo-dep_Hydrolase"/>
</dbReference>
<dbReference type="InterPro" id="IPR011059">
    <property type="entry name" value="Metal-dep_hydrolase_composite"/>
</dbReference>
<name>A0A382URC0_9ZZZZ</name>